<reference evidence="4 5" key="1">
    <citation type="submission" date="2020-10" db="EMBL/GenBank/DDBJ databases">
        <title>Haloactinobacterium sp. RN3S43, a bacterium isolated from saline soil.</title>
        <authorList>
            <person name="Sun J.-Q."/>
        </authorList>
    </citation>
    <scope>NUCLEOTIDE SEQUENCE [LARGE SCALE GENOMIC DNA]</scope>
    <source>
        <strain evidence="4 5">RN3S43</strain>
    </source>
</reference>
<evidence type="ECO:0000313" key="5">
    <source>
        <dbReference type="Proteomes" id="UP000593758"/>
    </source>
</evidence>
<evidence type="ECO:0000259" key="3">
    <source>
        <dbReference type="Pfam" id="PF13399"/>
    </source>
</evidence>
<feature type="compositionally biased region" description="Acidic residues" evidence="1">
    <location>
        <begin position="195"/>
        <end position="204"/>
    </location>
</feature>
<sequence length="204" mass="20884">MTTPAKARAARRRHLQQRQTVIFGTLILAMLLIGLGAGAVWVGVLPSPFNVAISSPEPTETADAGPCPPADATYVPLGEISANVLNGTSESGLAARTSGELGERGIAVSRTANASSPFAGTARIISGQDGLAAAFTTAVLFPGAVIDVDDRSDQTVDIVLGATFETLRSADEIDIDPELEIPAPQGCTPLSTAEPTDESASAED</sequence>
<dbReference type="InterPro" id="IPR027381">
    <property type="entry name" value="LytR/CpsA/Psr_C"/>
</dbReference>
<evidence type="ECO:0000256" key="2">
    <source>
        <dbReference type="SAM" id="Phobius"/>
    </source>
</evidence>
<organism evidence="4 5">
    <name type="scientific">Ruania alkalisoli</name>
    <dbReference type="NCBI Taxonomy" id="2779775"/>
    <lineage>
        <taxon>Bacteria</taxon>
        <taxon>Bacillati</taxon>
        <taxon>Actinomycetota</taxon>
        <taxon>Actinomycetes</taxon>
        <taxon>Micrococcales</taxon>
        <taxon>Ruaniaceae</taxon>
        <taxon>Ruania</taxon>
    </lineage>
</organism>
<feature type="region of interest" description="Disordered" evidence="1">
    <location>
        <begin position="174"/>
        <end position="204"/>
    </location>
</feature>
<dbReference type="KEGG" id="halt:IM660_03060"/>
<name>A0A7M1SUN4_9MICO</name>
<feature type="transmembrane region" description="Helical" evidence="2">
    <location>
        <begin position="21"/>
        <end position="44"/>
    </location>
</feature>
<keyword evidence="2" id="KW-1133">Transmembrane helix</keyword>
<keyword evidence="2" id="KW-0472">Membrane</keyword>
<dbReference type="EMBL" id="CP063169">
    <property type="protein sequence ID" value="QOR71299.1"/>
    <property type="molecule type" value="Genomic_DNA"/>
</dbReference>
<protein>
    <submittedName>
        <fullName evidence="4">LytR C-terminal domain-containing protein</fullName>
    </submittedName>
</protein>
<evidence type="ECO:0000256" key="1">
    <source>
        <dbReference type="SAM" id="MobiDB-lite"/>
    </source>
</evidence>
<dbReference type="Proteomes" id="UP000593758">
    <property type="component" value="Chromosome"/>
</dbReference>
<evidence type="ECO:0000313" key="4">
    <source>
        <dbReference type="EMBL" id="QOR71299.1"/>
    </source>
</evidence>
<dbReference type="Gene3D" id="3.30.70.2390">
    <property type="match status" value="1"/>
</dbReference>
<keyword evidence="2" id="KW-0812">Transmembrane</keyword>
<dbReference type="AlphaFoldDB" id="A0A7M1SUN4"/>
<accession>A0A7M1SUN4</accession>
<gene>
    <name evidence="4" type="ORF">IM660_03060</name>
</gene>
<proteinExistence type="predicted"/>
<feature type="domain" description="LytR/CpsA/Psr regulator C-terminal" evidence="3">
    <location>
        <begin position="81"/>
        <end position="164"/>
    </location>
</feature>
<dbReference type="Pfam" id="PF13399">
    <property type="entry name" value="LytR_C"/>
    <property type="match status" value="1"/>
</dbReference>
<dbReference type="RefSeq" id="WP_193497963.1">
    <property type="nucleotide sequence ID" value="NZ_CP063169.1"/>
</dbReference>
<keyword evidence="5" id="KW-1185">Reference proteome</keyword>